<feature type="compositionally biased region" description="Basic and acidic residues" evidence="1">
    <location>
        <begin position="277"/>
        <end position="292"/>
    </location>
</feature>
<keyword evidence="3" id="KW-1185">Reference proteome</keyword>
<feature type="compositionally biased region" description="Basic and acidic residues" evidence="1">
    <location>
        <begin position="301"/>
        <end position="363"/>
    </location>
</feature>
<organism evidence="2 3">
    <name type="scientific">Tritrichomonas musculus</name>
    <dbReference type="NCBI Taxonomy" id="1915356"/>
    <lineage>
        <taxon>Eukaryota</taxon>
        <taxon>Metamonada</taxon>
        <taxon>Parabasalia</taxon>
        <taxon>Tritrichomonadida</taxon>
        <taxon>Tritrichomonadidae</taxon>
        <taxon>Tritrichomonas</taxon>
    </lineage>
</organism>
<proteinExistence type="predicted"/>
<evidence type="ECO:0000256" key="1">
    <source>
        <dbReference type="SAM" id="MobiDB-lite"/>
    </source>
</evidence>
<dbReference type="PANTHER" id="PTHR36812:SF9">
    <property type="entry name" value="MYB-LIKE PROTEIN X ISOFORM X1"/>
    <property type="match status" value="1"/>
</dbReference>
<feature type="region of interest" description="Disordered" evidence="1">
    <location>
        <begin position="220"/>
        <end position="405"/>
    </location>
</feature>
<gene>
    <name evidence="2" type="ORF">M9Y10_038638</name>
</gene>
<dbReference type="PANTHER" id="PTHR36812">
    <property type="entry name" value="NEUROFILAMENT TRIPLET M PROTEIN-LIKE PROTEIN"/>
    <property type="match status" value="1"/>
</dbReference>
<sequence length="748" mass="86386">MSKPDRYYAFLLVQHVQFEQDIDSPVLIKVTRYKEHAKIKKTVFKAQTNFLMADASHSIHYDSEFCIKIKIVKKHDKIKKQIINIKLEQMNAAKKKREEIGEWHFDAANFENPKSVDIRESKTTLKQNYGVATLWFRCAVLPCSDYPEKPPEHFYNFVTRTCSPQFIDINDTTTTNTETSFGEESFTPINTVNIIQKKTSLEAFNHQPQEYLASFLKPVETKSSKRKQSEVESPPEPKEDTKLAKETDDSKSPDSKEKKQSDKPEDEKKKKKKRRKTSDPKDPDSPEKEEKKKRSKKSRRKTDDKDKDKKKADDKEQEKDDDKEQEKADDKEQEKVDDKEPENVVKKEVEPEIPEKTENKINDTEENTNNALNSEKIPEFSEVPQSLDDQKSISPKPKKQKKLSDLSNINSFFGDKKIRKKSSNVSSSDNLLLQSDEKQVHSYNRLHLSQYYDDFHPLYEKHQKAIMELAVNQCTPIFIKTVMDCFVAPPNVLQDFSDRLLEPINAYGILQFPALTSEVLLELISPVYRGIKIAINKPHQLDEWFSILATTLNFGLKLSNTASLYTSAHIECLNNLAKHISQIIQQLTQTLVATIAPSISDDGFTFADEQAMSMIEQVTRLFLEYTQAFKIPDQIVQVIVVETCNYIDTLLFNVIVDTATVFTDEKVTGLLQKIRQIQQMFDCIPKNFQAAFTHLLNFISQTKALWIGFDNNDDEDAENQKKVIYMAKDLCSGQLLTEFNHKLKFQRI</sequence>
<feature type="compositionally biased region" description="Basic and acidic residues" evidence="1">
    <location>
        <begin position="220"/>
        <end position="268"/>
    </location>
</feature>
<accession>A0ABR2K8Y8</accession>
<evidence type="ECO:0000313" key="2">
    <source>
        <dbReference type="EMBL" id="KAK8887588.1"/>
    </source>
</evidence>
<name>A0ABR2K8Y8_9EUKA</name>
<reference evidence="2 3" key="1">
    <citation type="submission" date="2024-04" db="EMBL/GenBank/DDBJ databases">
        <title>Tritrichomonas musculus Genome.</title>
        <authorList>
            <person name="Alves-Ferreira E."/>
            <person name="Grigg M."/>
            <person name="Lorenzi H."/>
            <person name="Galac M."/>
        </authorList>
    </citation>
    <scope>NUCLEOTIDE SEQUENCE [LARGE SCALE GENOMIC DNA]</scope>
    <source>
        <strain evidence="2 3">EAF2021</strain>
    </source>
</reference>
<protein>
    <recommendedName>
        <fullName evidence="4">C2 NT-type domain-containing protein</fullName>
    </recommendedName>
</protein>
<comment type="caution">
    <text evidence="2">The sequence shown here is derived from an EMBL/GenBank/DDBJ whole genome shotgun (WGS) entry which is preliminary data.</text>
</comment>
<evidence type="ECO:0000313" key="3">
    <source>
        <dbReference type="Proteomes" id="UP001470230"/>
    </source>
</evidence>
<dbReference type="Proteomes" id="UP001470230">
    <property type="component" value="Unassembled WGS sequence"/>
</dbReference>
<dbReference type="EMBL" id="JAPFFF010000006">
    <property type="protein sequence ID" value="KAK8887588.1"/>
    <property type="molecule type" value="Genomic_DNA"/>
</dbReference>
<evidence type="ECO:0008006" key="4">
    <source>
        <dbReference type="Google" id="ProtNLM"/>
    </source>
</evidence>